<proteinExistence type="predicted"/>
<dbReference type="AlphaFoldDB" id="A0A4Z2I449"/>
<accession>A0A4Z2I449</accession>
<sequence>MGCSSIKGIAPLQVSPHMPPHSKTAGRPSWPGCHCVPCQSTVDGEGLEEGGAECRGLRGGGPHQTGEMNLCWNEIKRKHFAGN</sequence>
<gene>
    <name evidence="2" type="ORF">EYF80_017012</name>
</gene>
<evidence type="ECO:0000313" key="3">
    <source>
        <dbReference type="Proteomes" id="UP000314294"/>
    </source>
</evidence>
<evidence type="ECO:0000313" key="2">
    <source>
        <dbReference type="EMBL" id="TNN72728.1"/>
    </source>
</evidence>
<organism evidence="2 3">
    <name type="scientific">Liparis tanakae</name>
    <name type="common">Tanaka's snailfish</name>
    <dbReference type="NCBI Taxonomy" id="230148"/>
    <lineage>
        <taxon>Eukaryota</taxon>
        <taxon>Metazoa</taxon>
        <taxon>Chordata</taxon>
        <taxon>Craniata</taxon>
        <taxon>Vertebrata</taxon>
        <taxon>Euteleostomi</taxon>
        <taxon>Actinopterygii</taxon>
        <taxon>Neopterygii</taxon>
        <taxon>Teleostei</taxon>
        <taxon>Neoteleostei</taxon>
        <taxon>Acanthomorphata</taxon>
        <taxon>Eupercaria</taxon>
        <taxon>Perciformes</taxon>
        <taxon>Cottioidei</taxon>
        <taxon>Cottales</taxon>
        <taxon>Liparidae</taxon>
        <taxon>Liparis</taxon>
    </lineage>
</organism>
<reference evidence="2 3" key="1">
    <citation type="submission" date="2019-03" db="EMBL/GenBank/DDBJ databases">
        <title>First draft genome of Liparis tanakae, snailfish: a comprehensive survey of snailfish specific genes.</title>
        <authorList>
            <person name="Kim W."/>
            <person name="Song I."/>
            <person name="Jeong J.-H."/>
            <person name="Kim D."/>
            <person name="Kim S."/>
            <person name="Ryu S."/>
            <person name="Song J.Y."/>
            <person name="Lee S.K."/>
        </authorList>
    </citation>
    <scope>NUCLEOTIDE SEQUENCE [LARGE SCALE GENOMIC DNA]</scope>
    <source>
        <tissue evidence="2">Muscle</tissue>
    </source>
</reference>
<comment type="caution">
    <text evidence="2">The sequence shown here is derived from an EMBL/GenBank/DDBJ whole genome shotgun (WGS) entry which is preliminary data.</text>
</comment>
<dbReference type="Proteomes" id="UP000314294">
    <property type="component" value="Unassembled WGS sequence"/>
</dbReference>
<dbReference type="EMBL" id="SRLO01000133">
    <property type="protein sequence ID" value="TNN72728.1"/>
    <property type="molecule type" value="Genomic_DNA"/>
</dbReference>
<feature type="region of interest" description="Disordered" evidence="1">
    <location>
        <begin position="1"/>
        <end position="29"/>
    </location>
</feature>
<protein>
    <submittedName>
        <fullName evidence="2">Uncharacterized protein</fullName>
    </submittedName>
</protein>
<keyword evidence="3" id="KW-1185">Reference proteome</keyword>
<name>A0A4Z2I449_9TELE</name>
<evidence type="ECO:0000256" key="1">
    <source>
        <dbReference type="SAM" id="MobiDB-lite"/>
    </source>
</evidence>